<dbReference type="RefSeq" id="WP_139107658.1">
    <property type="nucleotide sequence ID" value="NZ_MAQA01000004.1"/>
</dbReference>
<reference evidence="1 2" key="1">
    <citation type="submission" date="2016-06" db="EMBL/GenBank/DDBJ databases">
        <title>Genome sequence of Oerskovia enterophila DSM 43852.</title>
        <authorList>
            <person name="Poehlein A."/>
            <person name="Jag V."/>
            <person name="Bengelsdorf F.R."/>
            <person name="Daniel R."/>
            <person name="Duerre P."/>
        </authorList>
    </citation>
    <scope>NUCLEOTIDE SEQUENCE [LARGE SCALE GENOMIC DNA]</scope>
    <source>
        <strain evidence="1 2">DSM 43852</strain>
    </source>
</reference>
<sequence length="155" mass="16807">MTEDVRSVARLVTHDVFEGAGLGRMGWWALMRTALSRALVADGREPHARVAGGLGKNTRRAVADAGVDLETWTVADLDRAALASGAAEARKTRKTRRAEAKAERTRAVRLHQQSKRGLPIIDEQTELVRAYGKLLPPGIRGLVLGGPGARRRQPS</sequence>
<dbReference type="Proteomes" id="UP000093412">
    <property type="component" value="Unassembled WGS sequence"/>
</dbReference>
<organism evidence="1 2">
    <name type="scientific">Oerskovia enterophila</name>
    <dbReference type="NCBI Taxonomy" id="43678"/>
    <lineage>
        <taxon>Bacteria</taxon>
        <taxon>Bacillati</taxon>
        <taxon>Actinomycetota</taxon>
        <taxon>Actinomycetes</taxon>
        <taxon>Micrococcales</taxon>
        <taxon>Cellulomonadaceae</taxon>
        <taxon>Oerskovia</taxon>
    </lineage>
</organism>
<accession>A0ABX2YCC0</accession>
<gene>
    <name evidence="1" type="ORF">OERS_05330</name>
</gene>
<name>A0ABX2YCC0_9CELL</name>
<protein>
    <submittedName>
        <fullName evidence="1">Uncharacterized protein</fullName>
    </submittedName>
</protein>
<evidence type="ECO:0000313" key="1">
    <source>
        <dbReference type="EMBL" id="OCI32606.1"/>
    </source>
</evidence>
<evidence type="ECO:0000313" key="2">
    <source>
        <dbReference type="Proteomes" id="UP000093412"/>
    </source>
</evidence>
<comment type="caution">
    <text evidence="1">The sequence shown here is derived from an EMBL/GenBank/DDBJ whole genome shotgun (WGS) entry which is preliminary data.</text>
</comment>
<dbReference type="EMBL" id="MAQA01000004">
    <property type="protein sequence ID" value="OCI32606.1"/>
    <property type="molecule type" value="Genomic_DNA"/>
</dbReference>
<proteinExistence type="predicted"/>
<keyword evidence="2" id="KW-1185">Reference proteome</keyword>